<feature type="region of interest" description="Disordered" evidence="1">
    <location>
        <begin position="45"/>
        <end position="66"/>
    </location>
</feature>
<accession>A0ABN9WTI7</accession>
<evidence type="ECO:0000313" key="3">
    <source>
        <dbReference type="Proteomes" id="UP001189429"/>
    </source>
</evidence>
<protein>
    <submittedName>
        <fullName evidence="2">Uncharacterized protein</fullName>
    </submittedName>
</protein>
<keyword evidence="3" id="KW-1185">Reference proteome</keyword>
<feature type="non-terminal residue" evidence="2">
    <location>
        <position position="66"/>
    </location>
</feature>
<comment type="caution">
    <text evidence="2">The sequence shown here is derived from an EMBL/GenBank/DDBJ whole genome shotgun (WGS) entry which is preliminary data.</text>
</comment>
<reference evidence="2" key="1">
    <citation type="submission" date="2023-10" db="EMBL/GenBank/DDBJ databases">
        <authorList>
            <person name="Chen Y."/>
            <person name="Shah S."/>
            <person name="Dougan E. K."/>
            <person name="Thang M."/>
            <person name="Chan C."/>
        </authorList>
    </citation>
    <scope>NUCLEOTIDE SEQUENCE [LARGE SCALE GENOMIC DNA]</scope>
</reference>
<evidence type="ECO:0000256" key="1">
    <source>
        <dbReference type="SAM" id="MobiDB-lite"/>
    </source>
</evidence>
<feature type="non-terminal residue" evidence="2">
    <location>
        <position position="1"/>
    </location>
</feature>
<name>A0ABN9WTI7_9DINO</name>
<feature type="compositionally biased region" description="Low complexity" evidence="1">
    <location>
        <begin position="54"/>
        <end position="66"/>
    </location>
</feature>
<sequence length="66" mass="7156">AARCAQLRRGAPRLRQGRAVAARARSARPTAACRAGPRLRRLRRRDRRLREGRAVAAGAASAGRAQ</sequence>
<evidence type="ECO:0000313" key="2">
    <source>
        <dbReference type="EMBL" id="CAK0890110.1"/>
    </source>
</evidence>
<dbReference type="EMBL" id="CAUYUJ010019298">
    <property type="protein sequence ID" value="CAK0890110.1"/>
    <property type="molecule type" value="Genomic_DNA"/>
</dbReference>
<organism evidence="2 3">
    <name type="scientific">Prorocentrum cordatum</name>
    <dbReference type="NCBI Taxonomy" id="2364126"/>
    <lineage>
        <taxon>Eukaryota</taxon>
        <taxon>Sar</taxon>
        <taxon>Alveolata</taxon>
        <taxon>Dinophyceae</taxon>
        <taxon>Prorocentrales</taxon>
        <taxon>Prorocentraceae</taxon>
        <taxon>Prorocentrum</taxon>
    </lineage>
</organism>
<gene>
    <name evidence="2" type="ORF">PCOR1329_LOCUS70414</name>
</gene>
<dbReference type="Proteomes" id="UP001189429">
    <property type="component" value="Unassembled WGS sequence"/>
</dbReference>
<proteinExistence type="predicted"/>